<dbReference type="InterPro" id="IPR050194">
    <property type="entry name" value="Glycosyltransferase_grp1"/>
</dbReference>
<evidence type="ECO:0000313" key="4">
    <source>
        <dbReference type="EMBL" id="TSD14197.1"/>
    </source>
</evidence>
<dbReference type="Proteomes" id="UP000319894">
    <property type="component" value="Unassembled WGS sequence"/>
</dbReference>
<proteinExistence type="predicted"/>
<feature type="domain" description="Glycosyltransferase subfamily 4-like N-terminal" evidence="3">
    <location>
        <begin position="24"/>
        <end position="172"/>
    </location>
</feature>
<reference evidence="4 5" key="1">
    <citation type="submission" date="2018-06" db="EMBL/GenBank/DDBJ databases">
        <title>Natronomonas sp. F16-60 a new haloarchaeon isolated from a solar saltern of Isla Cristina, Huelva, Spain.</title>
        <authorList>
            <person name="Duran-Viseras A."/>
            <person name="Sanchez-Porro C."/>
            <person name="Ventosa A."/>
        </authorList>
    </citation>
    <scope>NUCLEOTIDE SEQUENCE [LARGE SCALE GENOMIC DNA]</scope>
    <source>
        <strain evidence="4 5">F16-60</strain>
    </source>
</reference>
<evidence type="ECO:0000313" key="5">
    <source>
        <dbReference type="Proteomes" id="UP000319894"/>
    </source>
</evidence>
<dbReference type="PANTHER" id="PTHR45947:SF3">
    <property type="entry name" value="SULFOQUINOVOSYL TRANSFERASE SQD2"/>
    <property type="match status" value="1"/>
</dbReference>
<keyword evidence="5" id="KW-1185">Reference proteome</keyword>
<gene>
    <name evidence="4" type="ORF">DP107_08040</name>
</gene>
<dbReference type="SUPFAM" id="SSF53756">
    <property type="entry name" value="UDP-Glycosyltransferase/glycogen phosphorylase"/>
    <property type="match status" value="1"/>
</dbReference>
<dbReference type="OrthoDB" id="270666at2157"/>
<dbReference type="InterPro" id="IPR001296">
    <property type="entry name" value="Glyco_trans_1"/>
</dbReference>
<dbReference type="EMBL" id="QMDX01000004">
    <property type="protein sequence ID" value="TSD14197.1"/>
    <property type="molecule type" value="Genomic_DNA"/>
</dbReference>
<feature type="region of interest" description="Disordered" evidence="1">
    <location>
        <begin position="351"/>
        <end position="370"/>
    </location>
</feature>
<evidence type="ECO:0000259" key="2">
    <source>
        <dbReference type="Pfam" id="PF00534"/>
    </source>
</evidence>
<dbReference type="RefSeq" id="WP_144261644.1">
    <property type="nucleotide sequence ID" value="NZ_QMDX01000004.1"/>
</dbReference>
<comment type="caution">
    <text evidence="4">The sequence shown here is derived from an EMBL/GenBank/DDBJ whole genome shotgun (WGS) entry which is preliminary data.</text>
</comment>
<evidence type="ECO:0000256" key="1">
    <source>
        <dbReference type="SAM" id="MobiDB-lite"/>
    </source>
</evidence>
<dbReference type="PANTHER" id="PTHR45947">
    <property type="entry name" value="SULFOQUINOVOSYL TRANSFERASE SQD2"/>
    <property type="match status" value="1"/>
</dbReference>
<sequence>MQVAVVAPELRLVTGADEERAVARVARTARGLVARGHDVTVYGMGWQGEGSDRARTRERDGVTYHSVTILPNDDFYYPRLSARLARTRPDVVHAVGGPAAVLSGRAGAALARAPLVVDWFGEAPPEGRLVGPALRAAARVATPSELVRTRVRERGVSEGRATVVPEAIDMARVRAAEPVADPPDVVAATPLEDTANLESVLLALAELRDRDWHATVVGDGPRRAAYEAQAADLSIDGRVTFAGETPLDERLSLYRGAHVFCQTARDEVFATELLWALACGCVGVVEYQADSAAHELVERRERGFRVSTPEGISERIAAAGAYPQWDLDESVAAYDEGAVAGRWLDCYSAAGAPDETAEAPEPTPHPDAEQ</sequence>
<organism evidence="4 5">
    <name type="scientific">Haloglomus irregulare</name>
    <dbReference type="NCBI Taxonomy" id="2234134"/>
    <lineage>
        <taxon>Archaea</taxon>
        <taxon>Methanobacteriati</taxon>
        <taxon>Methanobacteriota</taxon>
        <taxon>Stenosarchaea group</taxon>
        <taxon>Halobacteria</taxon>
        <taxon>Halobacteriales</taxon>
        <taxon>Natronomonadaceae</taxon>
        <taxon>Haloglomus</taxon>
    </lineage>
</organism>
<dbReference type="Pfam" id="PF00534">
    <property type="entry name" value="Glycos_transf_1"/>
    <property type="match status" value="1"/>
</dbReference>
<dbReference type="InParanoid" id="A0A554N9X1"/>
<dbReference type="InterPro" id="IPR028098">
    <property type="entry name" value="Glyco_trans_4-like_N"/>
</dbReference>
<accession>A0A554N9X1</accession>
<dbReference type="Gene3D" id="3.40.50.2000">
    <property type="entry name" value="Glycogen Phosphorylase B"/>
    <property type="match status" value="2"/>
</dbReference>
<dbReference type="Pfam" id="PF13439">
    <property type="entry name" value="Glyco_transf_4"/>
    <property type="match status" value="1"/>
</dbReference>
<dbReference type="GO" id="GO:0016757">
    <property type="term" value="F:glycosyltransferase activity"/>
    <property type="evidence" value="ECO:0007669"/>
    <property type="project" value="InterPro"/>
</dbReference>
<keyword evidence="4" id="KW-0808">Transferase</keyword>
<evidence type="ECO:0000259" key="3">
    <source>
        <dbReference type="Pfam" id="PF13439"/>
    </source>
</evidence>
<dbReference type="AlphaFoldDB" id="A0A554N9X1"/>
<name>A0A554N9X1_9EURY</name>
<protein>
    <submittedName>
        <fullName evidence="4">Glycosyl transferase family 1</fullName>
    </submittedName>
</protein>
<feature type="domain" description="Glycosyl transferase family 1" evidence="2">
    <location>
        <begin position="181"/>
        <end position="317"/>
    </location>
</feature>